<dbReference type="AlphaFoldDB" id="A0A9W9YL39"/>
<gene>
    <name evidence="1" type="ORF">OS493_037010</name>
</gene>
<dbReference type="EMBL" id="MU827367">
    <property type="protein sequence ID" value="KAJ7351057.1"/>
    <property type="molecule type" value="Genomic_DNA"/>
</dbReference>
<accession>A0A9W9YL39</accession>
<keyword evidence="2" id="KW-1185">Reference proteome</keyword>
<name>A0A9W9YL39_9CNID</name>
<evidence type="ECO:0000313" key="1">
    <source>
        <dbReference type="EMBL" id="KAJ7351057.1"/>
    </source>
</evidence>
<reference evidence="1" key="1">
    <citation type="submission" date="2023-01" db="EMBL/GenBank/DDBJ databases">
        <title>Genome assembly of the deep-sea coral Lophelia pertusa.</title>
        <authorList>
            <person name="Herrera S."/>
            <person name="Cordes E."/>
        </authorList>
    </citation>
    <scope>NUCLEOTIDE SEQUENCE</scope>
    <source>
        <strain evidence="1">USNM1676648</strain>
        <tissue evidence="1">Polyp</tissue>
    </source>
</reference>
<organism evidence="1 2">
    <name type="scientific">Desmophyllum pertusum</name>
    <dbReference type="NCBI Taxonomy" id="174260"/>
    <lineage>
        <taxon>Eukaryota</taxon>
        <taxon>Metazoa</taxon>
        <taxon>Cnidaria</taxon>
        <taxon>Anthozoa</taxon>
        <taxon>Hexacorallia</taxon>
        <taxon>Scleractinia</taxon>
        <taxon>Caryophylliina</taxon>
        <taxon>Caryophylliidae</taxon>
        <taxon>Desmophyllum</taxon>
    </lineage>
</organism>
<dbReference type="OrthoDB" id="10275749at2759"/>
<evidence type="ECO:0000313" key="2">
    <source>
        <dbReference type="Proteomes" id="UP001163046"/>
    </source>
</evidence>
<protein>
    <submittedName>
        <fullName evidence="1">Uncharacterized protein</fullName>
    </submittedName>
</protein>
<sequence>MSFYVTLPSDASSMTFPNSKRSNYKVRLPNRLFLHEDDWEVALSAISFPDSQAYIPHNAFGEFPMTMSVATKPVSGGRVHPEIRKMYWVRSSELEKAQVPIKDGISFVKKIIQELLTMFHEELKEGAKWGDADHHQGIPEFTWMQRGKQIDLHIDNTKTHTFSQHTYLDFDINLAQAFGMIKNHRPVNGKGENPYRCGILIYPPYPNHPITVS</sequence>
<comment type="caution">
    <text evidence="1">The sequence shown here is derived from an EMBL/GenBank/DDBJ whole genome shotgun (WGS) entry which is preliminary data.</text>
</comment>
<dbReference type="Proteomes" id="UP001163046">
    <property type="component" value="Unassembled WGS sequence"/>
</dbReference>
<proteinExistence type="predicted"/>